<feature type="transmembrane region" description="Helical" evidence="1">
    <location>
        <begin position="339"/>
        <end position="364"/>
    </location>
</feature>
<feature type="transmembrane region" description="Helical" evidence="1">
    <location>
        <begin position="217"/>
        <end position="239"/>
    </location>
</feature>
<dbReference type="PANTHER" id="PTHR36178">
    <property type="entry name" value="SLR0625 PROTEIN"/>
    <property type="match status" value="1"/>
</dbReference>
<keyword evidence="1" id="KW-1003">Cell membrane</keyword>
<gene>
    <name evidence="1 3" type="primary">gltS</name>
    <name evidence="3" type="ORF">ACFO1V_10170</name>
</gene>
<feature type="transmembrane region" description="Helical" evidence="1">
    <location>
        <begin position="94"/>
        <end position="119"/>
    </location>
</feature>
<keyword evidence="1" id="KW-0769">Symport</keyword>
<evidence type="ECO:0000313" key="3">
    <source>
        <dbReference type="EMBL" id="MFC4625578.1"/>
    </source>
</evidence>
<feature type="transmembrane region" description="Helical" evidence="1">
    <location>
        <begin position="283"/>
        <end position="303"/>
    </location>
</feature>
<feature type="transmembrane region" description="Helical" evidence="1">
    <location>
        <begin position="245"/>
        <end position="262"/>
    </location>
</feature>
<name>A0ABV9H829_9HYPH</name>
<keyword evidence="1" id="KW-0406">Ion transport</keyword>
<evidence type="ECO:0000313" key="4">
    <source>
        <dbReference type="Proteomes" id="UP001596042"/>
    </source>
</evidence>
<keyword evidence="1" id="KW-0997">Cell inner membrane</keyword>
<accession>A0ABV9H829</accession>
<dbReference type="PANTHER" id="PTHR36178:SF1">
    <property type="entry name" value="SODIUM_GLUTAMATE SYMPORTER"/>
    <property type="match status" value="1"/>
</dbReference>
<dbReference type="EMBL" id="JBHSEL010000099">
    <property type="protein sequence ID" value="MFC4625578.1"/>
    <property type="molecule type" value="Genomic_DNA"/>
</dbReference>
<keyword evidence="4" id="KW-1185">Reference proteome</keyword>
<evidence type="ECO:0000256" key="2">
    <source>
        <dbReference type="NCBIfam" id="TIGR00210"/>
    </source>
</evidence>
<keyword evidence="1" id="KW-0915">Sodium</keyword>
<comment type="caution">
    <text evidence="3">The sequence shown here is derived from an EMBL/GenBank/DDBJ whole genome shotgun (WGS) entry which is preliminary data.</text>
</comment>
<feature type="transmembrane region" description="Helical" evidence="1">
    <location>
        <begin position="162"/>
        <end position="184"/>
    </location>
</feature>
<organism evidence="3 4">
    <name type="scientific">Daeguia caeni</name>
    <dbReference type="NCBI Taxonomy" id="439612"/>
    <lineage>
        <taxon>Bacteria</taxon>
        <taxon>Pseudomonadati</taxon>
        <taxon>Pseudomonadota</taxon>
        <taxon>Alphaproteobacteria</taxon>
        <taxon>Hyphomicrobiales</taxon>
        <taxon>Brucellaceae</taxon>
        <taxon>Daeguia</taxon>
    </lineage>
</organism>
<keyword evidence="1" id="KW-0029">Amino-acid transport</keyword>
<comment type="similarity">
    <text evidence="1">Belongs to the glutamate:Na(+) symporter (ESS) (TC 2.A.27) family.</text>
</comment>
<dbReference type="NCBIfam" id="TIGR00210">
    <property type="entry name" value="gltS"/>
    <property type="match status" value="1"/>
</dbReference>
<keyword evidence="1" id="KW-0812">Transmembrane</keyword>
<proteinExistence type="inferred from homology"/>
<keyword evidence="1" id="KW-0739">Sodium transport</keyword>
<dbReference type="HAMAP" id="MF_02062">
    <property type="entry name" value="GltS"/>
    <property type="match status" value="1"/>
</dbReference>
<evidence type="ECO:0000256" key="1">
    <source>
        <dbReference type="HAMAP-Rule" id="MF_02062"/>
    </source>
</evidence>
<feature type="transmembrane region" description="Helical" evidence="1">
    <location>
        <begin position="6"/>
        <end position="23"/>
    </location>
</feature>
<reference evidence="4" key="1">
    <citation type="journal article" date="2019" name="Int. J. Syst. Evol. Microbiol.">
        <title>The Global Catalogue of Microorganisms (GCM) 10K type strain sequencing project: providing services to taxonomists for standard genome sequencing and annotation.</title>
        <authorList>
            <consortium name="The Broad Institute Genomics Platform"/>
            <consortium name="The Broad Institute Genome Sequencing Center for Infectious Disease"/>
            <person name="Wu L."/>
            <person name="Ma J."/>
        </authorList>
    </citation>
    <scope>NUCLEOTIDE SEQUENCE [LARGE SCALE GENOMIC DNA]</scope>
    <source>
        <strain evidence="4">CGMCC 1.15731</strain>
    </source>
</reference>
<dbReference type="Proteomes" id="UP001596042">
    <property type="component" value="Unassembled WGS sequence"/>
</dbReference>
<dbReference type="InterPro" id="IPR004445">
    <property type="entry name" value="GltS"/>
</dbReference>
<feature type="transmembrane region" description="Helical" evidence="1">
    <location>
        <begin position="376"/>
        <end position="400"/>
    </location>
</feature>
<sequence>MIEVSAFLSFNIAILLLLIGKAIKFRSNFLRKYSIPEPVIGGFLCSALVALIYFVSGHKIQFALGSRDFLLLVFFAAIGLRADISDLVKGGKPLLMLLFLATAFMIMQNVLGISLASLFGLDPHAGLMVGSISLTGGVGTTAAWAPIFVDRLGVLNAMELGIASNMGGLFAACVIGGPIATYLIKRHKITASPDEDLNVGVRYDATMKAAHLDYFNVLRAILGINIAIMIGFGIDALVYKTGFTIPTFVSCLVAGILFKNLGVPFLRKYSTTDRIGINHGLSLLSDLSLGIFLTMALMGLQLWALSGVFAFIAVCLILQIVLTVLFTVFVVFKAMGRDYEAAVICAGFGGITLGSTATAIANMTAVSQQYGAAPRAFIIVPVVCGFFIDIVNALVISLFVG</sequence>
<feature type="transmembrane region" description="Helical" evidence="1">
    <location>
        <begin position="35"/>
        <end position="56"/>
    </location>
</feature>
<comment type="function">
    <text evidence="1">Catalyzes the sodium-dependent transport of glutamate.</text>
</comment>
<keyword evidence="1" id="KW-0472">Membrane</keyword>
<feature type="transmembrane region" description="Helical" evidence="1">
    <location>
        <begin position="62"/>
        <end position="82"/>
    </location>
</feature>
<dbReference type="RefSeq" id="WP_374834478.1">
    <property type="nucleotide sequence ID" value="NZ_JBHEEZ010000053.1"/>
</dbReference>
<keyword evidence="1" id="KW-0813">Transport</keyword>
<keyword evidence="1" id="KW-1133">Transmembrane helix</keyword>
<protein>
    <recommendedName>
        <fullName evidence="1 2">Sodium/glutamate symporter</fullName>
    </recommendedName>
</protein>
<dbReference type="Pfam" id="PF03616">
    <property type="entry name" value="Glt_symporter"/>
    <property type="match status" value="1"/>
</dbReference>
<feature type="transmembrane region" description="Helical" evidence="1">
    <location>
        <begin position="309"/>
        <end position="332"/>
    </location>
</feature>
<comment type="subcellular location">
    <subcellularLocation>
        <location evidence="1">Cell inner membrane</location>
        <topology evidence="1">Multi-pass membrane protein</topology>
    </subcellularLocation>
</comment>